<dbReference type="AlphaFoldDB" id="A0A4S8L8V0"/>
<dbReference type="InterPro" id="IPR032675">
    <property type="entry name" value="LRR_dom_sf"/>
</dbReference>
<protein>
    <submittedName>
        <fullName evidence="2">Uncharacterized protein</fullName>
    </submittedName>
</protein>
<dbReference type="Proteomes" id="UP000297245">
    <property type="component" value="Unassembled WGS sequence"/>
</dbReference>
<feature type="coiled-coil region" evidence="1">
    <location>
        <begin position="49"/>
        <end position="76"/>
    </location>
</feature>
<reference evidence="2 3" key="1">
    <citation type="journal article" date="2019" name="Nat. Ecol. Evol.">
        <title>Megaphylogeny resolves global patterns of mushroom evolution.</title>
        <authorList>
            <person name="Varga T."/>
            <person name="Krizsan K."/>
            <person name="Foldi C."/>
            <person name="Dima B."/>
            <person name="Sanchez-Garcia M."/>
            <person name="Sanchez-Ramirez S."/>
            <person name="Szollosi G.J."/>
            <person name="Szarkandi J.G."/>
            <person name="Papp V."/>
            <person name="Albert L."/>
            <person name="Andreopoulos W."/>
            <person name="Angelini C."/>
            <person name="Antonin V."/>
            <person name="Barry K.W."/>
            <person name="Bougher N.L."/>
            <person name="Buchanan P."/>
            <person name="Buyck B."/>
            <person name="Bense V."/>
            <person name="Catcheside P."/>
            <person name="Chovatia M."/>
            <person name="Cooper J."/>
            <person name="Damon W."/>
            <person name="Desjardin D."/>
            <person name="Finy P."/>
            <person name="Geml J."/>
            <person name="Haridas S."/>
            <person name="Hughes K."/>
            <person name="Justo A."/>
            <person name="Karasinski D."/>
            <person name="Kautmanova I."/>
            <person name="Kiss B."/>
            <person name="Kocsube S."/>
            <person name="Kotiranta H."/>
            <person name="LaButti K.M."/>
            <person name="Lechner B.E."/>
            <person name="Liimatainen K."/>
            <person name="Lipzen A."/>
            <person name="Lukacs Z."/>
            <person name="Mihaltcheva S."/>
            <person name="Morgado L.N."/>
            <person name="Niskanen T."/>
            <person name="Noordeloos M.E."/>
            <person name="Ohm R.A."/>
            <person name="Ortiz-Santana B."/>
            <person name="Ovrebo C."/>
            <person name="Racz N."/>
            <person name="Riley R."/>
            <person name="Savchenko A."/>
            <person name="Shiryaev A."/>
            <person name="Soop K."/>
            <person name="Spirin V."/>
            <person name="Szebenyi C."/>
            <person name="Tomsovsky M."/>
            <person name="Tulloss R.E."/>
            <person name="Uehling J."/>
            <person name="Grigoriev I.V."/>
            <person name="Vagvolgyi C."/>
            <person name="Papp T."/>
            <person name="Martin F.M."/>
            <person name="Miettinen O."/>
            <person name="Hibbett D.S."/>
            <person name="Nagy L.G."/>
        </authorList>
    </citation>
    <scope>NUCLEOTIDE SEQUENCE [LARGE SCALE GENOMIC DNA]</scope>
    <source>
        <strain evidence="2 3">CBS 962.96</strain>
    </source>
</reference>
<gene>
    <name evidence="2" type="ORF">K435DRAFT_870098</name>
</gene>
<name>A0A4S8L8V0_DENBC</name>
<sequence length="431" mass="48963">MFCQVCGKLDAETRSTTDRFNEFSAEIVELLRSNIAPSPSRIPSISRTLLDAEADLKNYDSEVLRLQSRIQFINDKRRLLKQHIQKFKSLSAPIRKLPTEILAHIFRILCDSSYICIGRYVRRSTPFLLASICKWWREVAIEHSPLWSRMSLDLFGFRVSSKQDAETEISPIAAPVQLCLARSKVAPLTIFMHLDWAIPHKLINMLLEHADRWHDVTFFTLQSNVPDILTRPGGNLPSYPMLESLRFRGEPFANSLASFRNAAKLHHLAITQYPSDKDIQDVPWYQITSLDLESDEIGVLDTIELCPNLEFLSIQSPEPGGNLILDPPTVMHRVSHLTEMKVYLEGIALSAHLNMLQLLINRLTLPSLTKLTIASLRFEPDDPDSIFQGLWARDEFERSSGNVPTASQGVGLPADWPGLHNFVLREAPEYV</sequence>
<proteinExistence type="predicted"/>
<dbReference type="SUPFAM" id="SSF52047">
    <property type="entry name" value="RNI-like"/>
    <property type="match status" value="1"/>
</dbReference>
<accession>A0A4S8L8V0</accession>
<dbReference type="Gene3D" id="3.80.10.10">
    <property type="entry name" value="Ribonuclease Inhibitor"/>
    <property type="match status" value="1"/>
</dbReference>
<evidence type="ECO:0000313" key="3">
    <source>
        <dbReference type="Proteomes" id="UP000297245"/>
    </source>
</evidence>
<organism evidence="2 3">
    <name type="scientific">Dendrothele bispora (strain CBS 962.96)</name>
    <dbReference type="NCBI Taxonomy" id="1314807"/>
    <lineage>
        <taxon>Eukaryota</taxon>
        <taxon>Fungi</taxon>
        <taxon>Dikarya</taxon>
        <taxon>Basidiomycota</taxon>
        <taxon>Agaricomycotina</taxon>
        <taxon>Agaricomycetes</taxon>
        <taxon>Agaricomycetidae</taxon>
        <taxon>Agaricales</taxon>
        <taxon>Agaricales incertae sedis</taxon>
        <taxon>Dendrothele</taxon>
    </lineage>
</organism>
<keyword evidence="1" id="KW-0175">Coiled coil</keyword>
<evidence type="ECO:0000313" key="2">
    <source>
        <dbReference type="EMBL" id="THU84628.1"/>
    </source>
</evidence>
<keyword evidence="3" id="KW-1185">Reference proteome</keyword>
<dbReference type="EMBL" id="ML179589">
    <property type="protein sequence ID" value="THU84628.1"/>
    <property type="molecule type" value="Genomic_DNA"/>
</dbReference>
<dbReference type="OrthoDB" id="2269034at2759"/>
<evidence type="ECO:0000256" key="1">
    <source>
        <dbReference type="SAM" id="Coils"/>
    </source>
</evidence>